<organism evidence="1 2">
    <name type="scientific">Araneus ventricosus</name>
    <name type="common">Orbweaver spider</name>
    <name type="synonym">Epeira ventricosa</name>
    <dbReference type="NCBI Taxonomy" id="182803"/>
    <lineage>
        <taxon>Eukaryota</taxon>
        <taxon>Metazoa</taxon>
        <taxon>Ecdysozoa</taxon>
        <taxon>Arthropoda</taxon>
        <taxon>Chelicerata</taxon>
        <taxon>Arachnida</taxon>
        <taxon>Araneae</taxon>
        <taxon>Araneomorphae</taxon>
        <taxon>Entelegynae</taxon>
        <taxon>Araneoidea</taxon>
        <taxon>Araneidae</taxon>
        <taxon>Araneus</taxon>
    </lineage>
</organism>
<protein>
    <submittedName>
        <fullName evidence="1">Uncharacterized protein</fullName>
    </submittedName>
</protein>
<reference evidence="1 2" key="1">
    <citation type="journal article" date="2019" name="Sci. Rep.">
        <title>Orb-weaving spider Araneus ventricosus genome elucidates the spidroin gene catalogue.</title>
        <authorList>
            <person name="Kono N."/>
            <person name="Nakamura H."/>
            <person name="Ohtoshi R."/>
            <person name="Moran D.A.P."/>
            <person name="Shinohara A."/>
            <person name="Yoshida Y."/>
            <person name="Fujiwara M."/>
            <person name="Mori M."/>
            <person name="Tomita M."/>
            <person name="Arakawa K."/>
        </authorList>
    </citation>
    <scope>NUCLEOTIDE SEQUENCE [LARGE SCALE GENOMIC DNA]</scope>
</reference>
<comment type="caution">
    <text evidence="1">The sequence shown here is derived from an EMBL/GenBank/DDBJ whole genome shotgun (WGS) entry which is preliminary data.</text>
</comment>
<evidence type="ECO:0000313" key="1">
    <source>
        <dbReference type="EMBL" id="GBM23037.1"/>
    </source>
</evidence>
<evidence type="ECO:0000313" key="2">
    <source>
        <dbReference type="Proteomes" id="UP000499080"/>
    </source>
</evidence>
<proteinExistence type="predicted"/>
<dbReference type="EMBL" id="BGPR01168723">
    <property type="protein sequence ID" value="GBM23037.1"/>
    <property type="molecule type" value="Genomic_DNA"/>
</dbReference>
<keyword evidence="2" id="KW-1185">Reference proteome</keyword>
<name>A0A4Y2E2Z1_ARAVE</name>
<dbReference type="Proteomes" id="UP000499080">
    <property type="component" value="Unassembled WGS sequence"/>
</dbReference>
<accession>A0A4Y2E2Z1</accession>
<dbReference type="AlphaFoldDB" id="A0A4Y2E2Z1"/>
<sequence>MNLVVEKRMKLGVPSSGTLRGKGLMCNRQTYTEDFNGIQFRTWSPPTRRRGP</sequence>
<gene>
    <name evidence="1" type="ORF">AVEN_47546_1</name>
</gene>